<feature type="compositionally biased region" description="Basic and acidic residues" evidence="4">
    <location>
        <begin position="544"/>
        <end position="555"/>
    </location>
</feature>
<evidence type="ECO:0000256" key="3">
    <source>
        <dbReference type="ARBA" id="ARBA00048679"/>
    </source>
</evidence>
<comment type="catalytic activity">
    <reaction evidence="3">
        <text>L-seryl-[protein] + ATP = O-phospho-L-seryl-[protein] + ADP + H(+)</text>
        <dbReference type="Rhea" id="RHEA:17989"/>
        <dbReference type="Rhea" id="RHEA-COMP:9863"/>
        <dbReference type="Rhea" id="RHEA-COMP:11604"/>
        <dbReference type="ChEBI" id="CHEBI:15378"/>
        <dbReference type="ChEBI" id="CHEBI:29999"/>
        <dbReference type="ChEBI" id="CHEBI:30616"/>
        <dbReference type="ChEBI" id="CHEBI:83421"/>
        <dbReference type="ChEBI" id="CHEBI:456216"/>
        <dbReference type="EC" id="2.7.11.1"/>
    </reaction>
</comment>
<sequence length="853" mass="96358">MSLAEEVVDHLQEKPLSSILEPFREIYKMNFNDTGDTVFENPIGEVASRESLINLFTRFTLHVSQGNFVTSEVRNLFSRMTRIQYWLTSTSFDLAPFEPLAKTILNNSSDVEVWQCLMHLVDTLETMIKGPTDQPKKLAADSMHRRAGAPLDRAGKTMEELKESMRHELSGSEIIKSSVNTLMKSAKEKGKITRSRFMHSIEATQCHTLAKGQIEGGQTDRQLDYFIKRNNLPNSDSHHWRDVLVVGELTKLSTSAFLDKFLQLCVYMIEVFLAQPLRHFVHGFILFGTQLQLWVFDRSGPYCESVIDVEKSPKKLHGIDSNIRYDGNEIIINMKVPGSNIMQEFSFDSKPLVCQSALVSRGTTVYSSTDKKYVVKFSWKICGKTSEVELLKVAKDVVGMAKLIGWRDLVQTSTLRKGLTFTQLMVKCTRPAEKVLTTPVVLSGNYVQYLKKSTSKAESRKRKSDSEQAGDIIESVSKRTRSGTKEVPRSVPVVEIRSRPIGIDVESGKTTQGTESLDVSQSLQRRSSRIEELRTSQSVGGKRKIQEDVDVNDRLKRVHLSSHTEQEATDEIEGSSSSLGSESNHTSTTEASEESMMSFTSDFVPPGYKIERAECVDIRKRQQAAVAISPIGKPISDFNTPLEVVMGLRDAIKAHRSLFIDAEILHRDISVKNILLKICDDPKYYGGILIDLDLATLFKDGKAQGKLEAMTGTMQFMALEILKNSFAAPGAVVSHSYRHDLESFFYVLLWICIRYGWPDNKSPHLDFLRKWYSGTAEEIHTNKKMQMKSETFGEEVYERISPTFKNVEILVLKLWKILFRNGEDIATGTTHDPDTLYSPIIMAFEKTVLKLKS</sequence>
<evidence type="ECO:0000313" key="7">
    <source>
        <dbReference type="Proteomes" id="UP000683417"/>
    </source>
</evidence>
<evidence type="ECO:0000313" key="6">
    <source>
        <dbReference type="EMBL" id="CAD6500338.1"/>
    </source>
</evidence>
<name>A0A9W4CXE6_BLUGR</name>
<dbReference type="InterPro" id="IPR040976">
    <property type="entry name" value="Pkinase_fungal"/>
</dbReference>
<dbReference type="PROSITE" id="PS00109">
    <property type="entry name" value="PROTEIN_KINASE_TYR"/>
    <property type="match status" value="1"/>
</dbReference>
<evidence type="ECO:0000256" key="2">
    <source>
        <dbReference type="ARBA" id="ARBA00047899"/>
    </source>
</evidence>
<organism evidence="6 7">
    <name type="scientific">Blumeria graminis f. sp. triticale</name>
    <dbReference type="NCBI Taxonomy" id="1689686"/>
    <lineage>
        <taxon>Eukaryota</taxon>
        <taxon>Fungi</taxon>
        <taxon>Dikarya</taxon>
        <taxon>Ascomycota</taxon>
        <taxon>Pezizomycotina</taxon>
        <taxon>Leotiomycetes</taxon>
        <taxon>Erysiphales</taxon>
        <taxon>Erysiphaceae</taxon>
        <taxon>Blumeria</taxon>
    </lineage>
</organism>
<feature type="region of interest" description="Disordered" evidence="4">
    <location>
        <begin position="457"/>
        <end position="598"/>
    </location>
</feature>
<feature type="domain" description="Fungal-type protein kinase" evidence="5">
    <location>
        <begin position="223"/>
        <end position="752"/>
    </location>
</feature>
<dbReference type="GO" id="GO:0004674">
    <property type="term" value="F:protein serine/threonine kinase activity"/>
    <property type="evidence" value="ECO:0007669"/>
    <property type="project" value="UniProtKB-EC"/>
</dbReference>
<gene>
    <name evidence="6" type="ORF">BGTH12_LOCUS1696</name>
</gene>
<evidence type="ECO:0000259" key="5">
    <source>
        <dbReference type="Pfam" id="PF17667"/>
    </source>
</evidence>
<feature type="compositionally biased region" description="Low complexity" evidence="4">
    <location>
        <begin position="574"/>
        <end position="598"/>
    </location>
</feature>
<comment type="caution">
    <text evidence="6">The sequence shown here is derived from an EMBL/GenBank/DDBJ whole genome shotgun (WGS) entry which is preliminary data.</text>
</comment>
<dbReference type="PANTHER" id="PTHR38248">
    <property type="entry name" value="FUNK1 6"/>
    <property type="match status" value="1"/>
</dbReference>
<dbReference type="InterPro" id="IPR008266">
    <property type="entry name" value="Tyr_kinase_AS"/>
</dbReference>
<evidence type="ECO:0000256" key="1">
    <source>
        <dbReference type="ARBA" id="ARBA00012513"/>
    </source>
</evidence>
<feature type="compositionally biased region" description="Polar residues" evidence="4">
    <location>
        <begin position="508"/>
        <end position="525"/>
    </location>
</feature>
<proteinExistence type="predicted"/>
<dbReference type="EMBL" id="CAJHIT010000003">
    <property type="protein sequence ID" value="CAD6500338.1"/>
    <property type="molecule type" value="Genomic_DNA"/>
</dbReference>
<accession>A0A9W4CXE6</accession>
<dbReference type="Proteomes" id="UP000683417">
    <property type="component" value="Unassembled WGS sequence"/>
</dbReference>
<protein>
    <recommendedName>
        <fullName evidence="1">non-specific serine/threonine protein kinase</fullName>
        <ecNumber evidence="1">2.7.11.1</ecNumber>
    </recommendedName>
</protein>
<dbReference type="AlphaFoldDB" id="A0A9W4CXE6"/>
<comment type="catalytic activity">
    <reaction evidence="2">
        <text>L-threonyl-[protein] + ATP = O-phospho-L-threonyl-[protein] + ADP + H(+)</text>
        <dbReference type="Rhea" id="RHEA:46608"/>
        <dbReference type="Rhea" id="RHEA-COMP:11060"/>
        <dbReference type="Rhea" id="RHEA-COMP:11605"/>
        <dbReference type="ChEBI" id="CHEBI:15378"/>
        <dbReference type="ChEBI" id="CHEBI:30013"/>
        <dbReference type="ChEBI" id="CHEBI:30616"/>
        <dbReference type="ChEBI" id="CHEBI:61977"/>
        <dbReference type="ChEBI" id="CHEBI:456216"/>
        <dbReference type="EC" id="2.7.11.1"/>
    </reaction>
</comment>
<reference evidence="6" key="1">
    <citation type="submission" date="2020-10" db="EMBL/GenBank/DDBJ databases">
        <authorList>
            <person name="Muller C M."/>
        </authorList>
    </citation>
    <scope>NUCLEOTIDE SEQUENCE</scope>
    <source>
        <strain evidence="6">THUN-12</strain>
    </source>
</reference>
<evidence type="ECO:0000256" key="4">
    <source>
        <dbReference type="SAM" id="MobiDB-lite"/>
    </source>
</evidence>
<dbReference type="PANTHER" id="PTHR38248:SF2">
    <property type="entry name" value="FUNK1 11"/>
    <property type="match status" value="1"/>
</dbReference>
<dbReference type="Pfam" id="PF17667">
    <property type="entry name" value="Pkinase_fungal"/>
    <property type="match status" value="1"/>
</dbReference>
<dbReference type="EC" id="2.7.11.1" evidence="1"/>